<comment type="caution">
    <text evidence="2">The sequence shown here is derived from an EMBL/GenBank/DDBJ whole genome shotgun (WGS) entry which is preliminary data.</text>
</comment>
<reference evidence="2 3" key="1">
    <citation type="submission" date="2015-01" db="EMBL/GenBank/DDBJ databases">
        <title>Characterization of Swiss Staphylococcus aureus strains involved in food poisoning.</title>
        <authorList>
            <person name="Crovadore J."/>
            <person name="Chablais R."/>
            <person name="Tonacini J."/>
            <person name="Schnyder B."/>
            <person name="Lefort F."/>
        </authorList>
    </citation>
    <scope>NUCLEOTIDE SEQUENCE [LARGE SCALE GENOMIC DNA]</scope>
    <source>
        <strain evidence="2 3">SA-120</strain>
    </source>
</reference>
<evidence type="ECO:0000313" key="3">
    <source>
        <dbReference type="Proteomes" id="UP000032274"/>
    </source>
</evidence>
<sequence>MVSGSAGGGESADRRRGFCRGADPEGNEKRGGPAGPPFFVSRGSHRYGGCPVWSGPRGSGTDAGMIDPT</sequence>
<name>A0AA40JQS3_STAAU</name>
<dbReference type="AlphaFoldDB" id="A0AA40JQS3"/>
<organism evidence="2 3">
    <name type="scientific">Staphylococcus aureus</name>
    <dbReference type="NCBI Taxonomy" id="1280"/>
    <lineage>
        <taxon>Bacteria</taxon>
        <taxon>Bacillati</taxon>
        <taxon>Bacillota</taxon>
        <taxon>Bacilli</taxon>
        <taxon>Bacillales</taxon>
        <taxon>Staphylococcaceae</taxon>
        <taxon>Staphylococcus</taxon>
    </lineage>
</organism>
<feature type="non-terminal residue" evidence="2">
    <location>
        <position position="69"/>
    </location>
</feature>
<dbReference type="RefSeq" id="WP_044121596.1">
    <property type="nucleotide sequence ID" value="NZ_JXIG01000427.1"/>
</dbReference>
<feature type="region of interest" description="Disordered" evidence="1">
    <location>
        <begin position="1"/>
        <end position="69"/>
    </location>
</feature>
<protein>
    <submittedName>
        <fullName evidence="2">Uncharacterized protein</fullName>
    </submittedName>
</protein>
<gene>
    <name evidence="2" type="ORF">QU38_01965</name>
</gene>
<feature type="compositionally biased region" description="Gly residues" evidence="1">
    <location>
        <begin position="1"/>
        <end position="10"/>
    </location>
</feature>
<proteinExistence type="predicted"/>
<evidence type="ECO:0000313" key="2">
    <source>
        <dbReference type="EMBL" id="KIU01374.1"/>
    </source>
</evidence>
<evidence type="ECO:0000256" key="1">
    <source>
        <dbReference type="SAM" id="MobiDB-lite"/>
    </source>
</evidence>
<dbReference type="EMBL" id="JXIG01000427">
    <property type="protein sequence ID" value="KIU01374.1"/>
    <property type="molecule type" value="Genomic_DNA"/>
</dbReference>
<dbReference type="Proteomes" id="UP000032274">
    <property type="component" value="Unassembled WGS sequence"/>
</dbReference>
<accession>A0AA40JQS3</accession>
<feature type="compositionally biased region" description="Basic and acidic residues" evidence="1">
    <location>
        <begin position="11"/>
        <end position="31"/>
    </location>
</feature>